<dbReference type="Proteomes" id="UP001499967">
    <property type="component" value="Unassembled WGS sequence"/>
</dbReference>
<feature type="domain" description="Solute-binding protein family 5" evidence="3">
    <location>
        <begin position="81"/>
        <end position="442"/>
    </location>
</feature>
<dbReference type="PIRSF" id="PIRSF002741">
    <property type="entry name" value="MppA"/>
    <property type="match status" value="1"/>
</dbReference>
<keyword evidence="5" id="KW-1185">Reference proteome</keyword>
<dbReference type="Gene3D" id="3.90.76.10">
    <property type="entry name" value="Dipeptide-binding Protein, Domain 1"/>
    <property type="match status" value="1"/>
</dbReference>
<dbReference type="InterPro" id="IPR030678">
    <property type="entry name" value="Peptide/Ni-bd"/>
</dbReference>
<evidence type="ECO:0000259" key="3">
    <source>
        <dbReference type="Pfam" id="PF00496"/>
    </source>
</evidence>
<evidence type="ECO:0000256" key="1">
    <source>
        <dbReference type="ARBA" id="ARBA00022729"/>
    </source>
</evidence>
<dbReference type="Gene3D" id="3.10.105.10">
    <property type="entry name" value="Dipeptide-binding Protein, Domain 3"/>
    <property type="match status" value="1"/>
</dbReference>
<organism evidence="4 5">
    <name type="scientific">Pseudonocardia zijingensis</name>
    <dbReference type="NCBI Taxonomy" id="153376"/>
    <lineage>
        <taxon>Bacteria</taxon>
        <taxon>Bacillati</taxon>
        <taxon>Actinomycetota</taxon>
        <taxon>Actinomycetes</taxon>
        <taxon>Pseudonocardiales</taxon>
        <taxon>Pseudonocardiaceae</taxon>
        <taxon>Pseudonocardia</taxon>
    </lineage>
</organism>
<gene>
    <name evidence="4" type="ORF">GCM10009559_21910</name>
</gene>
<dbReference type="Pfam" id="PF00496">
    <property type="entry name" value="SBP_bac_5"/>
    <property type="match status" value="1"/>
</dbReference>
<dbReference type="EMBL" id="BAAAHP010000059">
    <property type="protein sequence ID" value="GAA0932698.1"/>
    <property type="molecule type" value="Genomic_DNA"/>
</dbReference>
<proteinExistence type="predicted"/>
<feature type="signal peptide" evidence="2">
    <location>
        <begin position="1"/>
        <end position="29"/>
    </location>
</feature>
<dbReference type="PANTHER" id="PTHR30290">
    <property type="entry name" value="PERIPLASMIC BINDING COMPONENT OF ABC TRANSPORTER"/>
    <property type="match status" value="1"/>
</dbReference>
<evidence type="ECO:0000313" key="4">
    <source>
        <dbReference type="EMBL" id="GAA0932698.1"/>
    </source>
</evidence>
<dbReference type="PANTHER" id="PTHR30290:SF38">
    <property type="entry name" value="D,D-DIPEPTIDE-BINDING PERIPLASMIC PROTEIN DDPA-RELATED"/>
    <property type="match status" value="1"/>
</dbReference>
<name>A0ABN1PTR7_9PSEU</name>
<dbReference type="InterPro" id="IPR000914">
    <property type="entry name" value="SBP_5_dom"/>
</dbReference>
<dbReference type="PROSITE" id="PS51257">
    <property type="entry name" value="PROKAR_LIPOPROTEIN"/>
    <property type="match status" value="1"/>
</dbReference>
<comment type="caution">
    <text evidence="4">The sequence shown here is derived from an EMBL/GenBank/DDBJ whole genome shotgun (WGS) entry which is preliminary data.</text>
</comment>
<feature type="chain" id="PRO_5045549190" evidence="2">
    <location>
        <begin position="30"/>
        <end position="533"/>
    </location>
</feature>
<evidence type="ECO:0000256" key="2">
    <source>
        <dbReference type="SAM" id="SignalP"/>
    </source>
</evidence>
<dbReference type="Gene3D" id="3.40.190.10">
    <property type="entry name" value="Periplasmic binding protein-like II"/>
    <property type="match status" value="1"/>
</dbReference>
<reference evidence="4 5" key="1">
    <citation type="journal article" date="2019" name="Int. J. Syst. Evol. Microbiol.">
        <title>The Global Catalogue of Microorganisms (GCM) 10K type strain sequencing project: providing services to taxonomists for standard genome sequencing and annotation.</title>
        <authorList>
            <consortium name="The Broad Institute Genomics Platform"/>
            <consortium name="The Broad Institute Genome Sequencing Center for Infectious Disease"/>
            <person name="Wu L."/>
            <person name="Ma J."/>
        </authorList>
    </citation>
    <scope>NUCLEOTIDE SEQUENCE [LARGE SCALE GENOMIC DNA]</scope>
    <source>
        <strain evidence="4 5">JCM 11117</strain>
    </source>
</reference>
<accession>A0ABN1PTR7</accession>
<protein>
    <submittedName>
        <fullName evidence="4">ABC transporter substrate-binding protein</fullName>
    </submittedName>
</protein>
<keyword evidence="1 2" id="KW-0732">Signal</keyword>
<sequence>MEPVRTKRSPWSALAALAAAAALALTACAGGGGGDGDSRQYVFAIDDDPRGLNAQLVGAPMTAMFSAQILEPLIFISSQYELSPGLAESWELSDDGLDLSLKLRQGVTWHDGTPFTAEDVLFNFEEIVPLSVYGPPIAERLESVEASDDGTTVVLHLKEPYGPLLETVASQYMLPKHVYEGTDYVTNEANMAPIGTGPMKFDSYSSGEQIILVKNPDYWGGQVQVDRAIFPIMGDATARTEALFAGEVDQAVADISQLNRVRDDPDTMQLEKFGYPQYISIMFNGKNESLADPAVRRAVFSAIDREALASTVLQGFSTPARKFFPDTLDWGNSPNVDFERDFPRDVAAINQALDDAGLVRGPDGTRFTIDLRYTSERTDTAAMAEYTRSSLADVGITVNLVGTSASVFTEKVYTASDFGIAFLPATVGADPSIGITRWYTCNPEKKASANPSQICDPQLDQAAADAVATTDQQQRAEAFHRFQERAAELMIHAPVVWFNGQFPTVSTERWTGQEVPQPMSNRMPWITMTTTAA</sequence>
<evidence type="ECO:0000313" key="5">
    <source>
        <dbReference type="Proteomes" id="UP001499967"/>
    </source>
</evidence>
<dbReference type="SUPFAM" id="SSF53850">
    <property type="entry name" value="Periplasmic binding protein-like II"/>
    <property type="match status" value="1"/>
</dbReference>
<dbReference type="InterPro" id="IPR039424">
    <property type="entry name" value="SBP_5"/>
</dbReference>